<proteinExistence type="predicted"/>
<evidence type="ECO:0000259" key="12">
    <source>
        <dbReference type="PROSITE" id="PS50214"/>
    </source>
</evidence>
<feature type="transmembrane region" description="Helical" evidence="9">
    <location>
        <begin position="702"/>
        <end position="722"/>
    </location>
</feature>
<feature type="domain" description="EGF-like" evidence="11">
    <location>
        <begin position="638"/>
        <end position="671"/>
    </location>
</feature>
<dbReference type="Pfam" id="PF01562">
    <property type="entry name" value="Pep_M12B_propep"/>
    <property type="match status" value="1"/>
</dbReference>
<dbReference type="GO" id="GO:0008584">
    <property type="term" value="P:male gonad development"/>
    <property type="evidence" value="ECO:0007669"/>
    <property type="project" value="TreeGrafter"/>
</dbReference>
<dbReference type="GO" id="GO:0004222">
    <property type="term" value="F:metalloendopeptidase activity"/>
    <property type="evidence" value="ECO:0007669"/>
    <property type="project" value="InterPro"/>
</dbReference>
<evidence type="ECO:0000256" key="7">
    <source>
        <dbReference type="PROSITE-ProRule" id="PRU00076"/>
    </source>
</evidence>
<gene>
    <name evidence="15" type="primary">LOC101580634</name>
</gene>
<comment type="caution">
    <text evidence="7">Lacks conserved residue(s) required for the propagation of feature annotation.</text>
</comment>
<evidence type="ECO:0000256" key="3">
    <source>
        <dbReference type="ARBA" id="ARBA00022989"/>
    </source>
</evidence>
<feature type="domain" description="Peptidase M12B" evidence="13">
    <location>
        <begin position="206"/>
        <end position="398"/>
    </location>
</feature>
<dbReference type="PROSITE" id="PS50215">
    <property type="entry name" value="ADAM_MEPRO"/>
    <property type="match status" value="1"/>
</dbReference>
<dbReference type="GO" id="GO:0009897">
    <property type="term" value="C:external side of plasma membrane"/>
    <property type="evidence" value="ECO:0007669"/>
    <property type="project" value="TreeGrafter"/>
</dbReference>
<dbReference type="AlphaFoldDB" id="A0A6P3G0P4"/>
<accession>A0A6P3G0P4</accession>
<dbReference type="PROSITE" id="PS01186">
    <property type="entry name" value="EGF_2"/>
    <property type="match status" value="1"/>
</dbReference>
<dbReference type="FunCoup" id="A0A6P3G0P4">
    <property type="interactions" value="43"/>
</dbReference>
<feature type="disulfide bond" evidence="6">
    <location>
        <begin position="465"/>
        <end position="485"/>
    </location>
</feature>
<dbReference type="Gene3D" id="4.10.70.10">
    <property type="entry name" value="Disintegrin domain"/>
    <property type="match status" value="1"/>
</dbReference>
<keyword evidence="5 7" id="KW-1015">Disulfide bond</keyword>
<dbReference type="GO" id="GO:1990913">
    <property type="term" value="C:sperm head plasma membrane"/>
    <property type="evidence" value="ECO:0007669"/>
    <property type="project" value="TreeGrafter"/>
</dbReference>
<evidence type="ECO:0000256" key="1">
    <source>
        <dbReference type="ARBA" id="ARBA00004167"/>
    </source>
</evidence>
<dbReference type="InterPro" id="IPR001590">
    <property type="entry name" value="Peptidase_M12B"/>
</dbReference>
<keyword evidence="7" id="KW-0245">EGF-like domain</keyword>
<evidence type="ECO:0000256" key="4">
    <source>
        <dbReference type="ARBA" id="ARBA00023136"/>
    </source>
</evidence>
<evidence type="ECO:0000256" key="2">
    <source>
        <dbReference type="ARBA" id="ARBA00022692"/>
    </source>
</evidence>
<dbReference type="Proteomes" id="UP000515203">
    <property type="component" value="Unplaced"/>
</dbReference>
<dbReference type="SMART" id="SM00608">
    <property type="entry name" value="ACR"/>
    <property type="match status" value="1"/>
</dbReference>
<dbReference type="Pfam" id="PF01421">
    <property type="entry name" value="Reprolysin"/>
    <property type="match status" value="1"/>
</dbReference>
<feature type="binding site" evidence="8">
    <location>
        <position position="349"/>
    </location>
    <ligand>
        <name>Zn(2+)</name>
        <dbReference type="ChEBI" id="CHEBI:29105"/>
        <note>catalytic</note>
    </ligand>
</feature>
<dbReference type="PANTHER" id="PTHR11905:SF167">
    <property type="entry name" value="A DISINTEGRIN AND METALLOPEPTIDASE DOMAIN 4-RELATED"/>
    <property type="match status" value="1"/>
</dbReference>
<dbReference type="SUPFAM" id="SSF55486">
    <property type="entry name" value="Metalloproteases ('zincins'), catalytic domain"/>
    <property type="match status" value="1"/>
</dbReference>
<dbReference type="InParanoid" id="A0A6P3G0P4"/>
<reference evidence="15" key="1">
    <citation type="submission" date="2025-08" db="UniProtKB">
        <authorList>
            <consortium name="RefSeq"/>
        </authorList>
    </citation>
    <scope>IDENTIFICATION</scope>
</reference>
<dbReference type="InterPro" id="IPR036436">
    <property type="entry name" value="Disintegrin_dom_sf"/>
</dbReference>
<dbReference type="GeneID" id="101580634"/>
<dbReference type="InterPro" id="IPR024079">
    <property type="entry name" value="MetalloPept_cat_dom_sf"/>
</dbReference>
<dbReference type="InterPro" id="IPR000742">
    <property type="entry name" value="EGF"/>
</dbReference>
<evidence type="ECO:0000313" key="15">
    <source>
        <dbReference type="RefSeq" id="XP_004648846.1"/>
    </source>
</evidence>
<keyword evidence="4 9" id="KW-0472">Membrane</keyword>
<feature type="chain" id="PRO_5027738915" evidence="10">
    <location>
        <begin position="30"/>
        <end position="743"/>
    </location>
</feature>
<evidence type="ECO:0000256" key="9">
    <source>
        <dbReference type="SAM" id="Phobius"/>
    </source>
</evidence>
<keyword evidence="2 9" id="KW-0812">Transmembrane</keyword>
<dbReference type="SMART" id="SM00050">
    <property type="entry name" value="DISIN"/>
    <property type="match status" value="1"/>
</dbReference>
<feature type="domain" description="Disintegrin" evidence="12">
    <location>
        <begin position="407"/>
        <end position="493"/>
    </location>
</feature>
<dbReference type="GO" id="GO:0046872">
    <property type="term" value="F:metal ion binding"/>
    <property type="evidence" value="ECO:0007669"/>
    <property type="project" value="UniProtKB-KW"/>
</dbReference>
<evidence type="ECO:0000313" key="14">
    <source>
        <dbReference type="Proteomes" id="UP000515203"/>
    </source>
</evidence>
<dbReference type="InterPro" id="IPR001762">
    <property type="entry name" value="Disintegrin_dom"/>
</dbReference>
<keyword evidence="8" id="KW-0479">Metal-binding</keyword>
<dbReference type="Gene3D" id="3.40.390.10">
    <property type="entry name" value="Collagenase (Catalytic Domain)"/>
    <property type="match status" value="1"/>
</dbReference>
<dbReference type="SUPFAM" id="SSF57552">
    <property type="entry name" value="Blood coagulation inhibitor (disintegrin)"/>
    <property type="match status" value="1"/>
</dbReference>
<dbReference type="PROSITE" id="PS50214">
    <property type="entry name" value="DISINTEGRIN_2"/>
    <property type="match status" value="1"/>
</dbReference>
<keyword evidence="3 9" id="KW-1133">Transmembrane helix</keyword>
<organism evidence="14 15">
    <name type="scientific">Octodon degus</name>
    <name type="common">Degu</name>
    <name type="synonym">Sciurus degus</name>
    <dbReference type="NCBI Taxonomy" id="10160"/>
    <lineage>
        <taxon>Eukaryota</taxon>
        <taxon>Metazoa</taxon>
        <taxon>Chordata</taxon>
        <taxon>Craniata</taxon>
        <taxon>Vertebrata</taxon>
        <taxon>Euteleostomi</taxon>
        <taxon>Mammalia</taxon>
        <taxon>Eutheria</taxon>
        <taxon>Euarchontoglires</taxon>
        <taxon>Glires</taxon>
        <taxon>Rodentia</taxon>
        <taxon>Hystricomorpha</taxon>
        <taxon>Octodontidae</taxon>
        <taxon>Octodon</taxon>
    </lineage>
</organism>
<evidence type="ECO:0000256" key="5">
    <source>
        <dbReference type="ARBA" id="ARBA00023157"/>
    </source>
</evidence>
<dbReference type="InterPro" id="IPR002870">
    <property type="entry name" value="Peptidase_M12B_N"/>
</dbReference>
<dbReference type="OrthoDB" id="5951731at2759"/>
<dbReference type="PANTHER" id="PTHR11905">
    <property type="entry name" value="ADAM A DISINTEGRIN AND METALLOPROTEASE DOMAIN"/>
    <property type="match status" value="1"/>
</dbReference>
<dbReference type="RefSeq" id="XP_004648846.1">
    <property type="nucleotide sequence ID" value="XM_004648789.2"/>
</dbReference>
<dbReference type="PROSITE" id="PS50026">
    <property type="entry name" value="EGF_3"/>
    <property type="match status" value="1"/>
</dbReference>
<comment type="subcellular location">
    <subcellularLocation>
        <location evidence="1">Membrane</location>
        <topology evidence="1">Single-pass membrane protein</topology>
    </subcellularLocation>
</comment>
<dbReference type="InterPro" id="IPR034027">
    <property type="entry name" value="Reprolysin_adamalysin"/>
</dbReference>
<keyword evidence="8" id="KW-0862">Zinc</keyword>
<evidence type="ECO:0000256" key="10">
    <source>
        <dbReference type="SAM" id="SignalP"/>
    </source>
</evidence>
<feature type="signal peptide" evidence="10">
    <location>
        <begin position="1"/>
        <end position="29"/>
    </location>
</feature>
<dbReference type="CDD" id="cd04269">
    <property type="entry name" value="ZnMc_adamalysin_II_like"/>
    <property type="match status" value="1"/>
</dbReference>
<evidence type="ECO:0000259" key="13">
    <source>
        <dbReference type="PROSITE" id="PS50215"/>
    </source>
</evidence>
<feature type="binding site" evidence="8">
    <location>
        <position position="339"/>
    </location>
    <ligand>
        <name>Zn(2+)</name>
        <dbReference type="ChEBI" id="CHEBI:29105"/>
        <note>catalytic</note>
    </ligand>
</feature>
<dbReference type="InterPro" id="IPR006586">
    <property type="entry name" value="ADAM_Cys-rich"/>
</dbReference>
<feature type="disulfide bond" evidence="7">
    <location>
        <begin position="661"/>
        <end position="670"/>
    </location>
</feature>
<keyword evidence="10" id="KW-0732">Signal</keyword>
<evidence type="ECO:0000259" key="11">
    <source>
        <dbReference type="PROSITE" id="PS50026"/>
    </source>
</evidence>
<name>A0A6P3G0P4_OCTDE</name>
<keyword evidence="14" id="KW-1185">Reference proteome</keyword>
<feature type="binding site" evidence="8">
    <location>
        <position position="343"/>
    </location>
    <ligand>
        <name>Zn(2+)</name>
        <dbReference type="ChEBI" id="CHEBI:29105"/>
        <note>catalytic</note>
    </ligand>
</feature>
<evidence type="ECO:0000256" key="8">
    <source>
        <dbReference type="PROSITE-ProRule" id="PRU00276"/>
    </source>
</evidence>
<evidence type="ECO:0000256" key="6">
    <source>
        <dbReference type="PROSITE-ProRule" id="PRU00068"/>
    </source>
</evidence>
<dbReference type="Pfam" id="PF00200">
    <property type="entry name" value="Disintegrin"/>
    <property type="match status" value="1"/>
</dbReference>
<dbReference type="GO" id="GO:0006508">
    <property type="term" value="P:proteolysis"/>
    <property type="evidence" value="ECO:0007669"/>
    <property type="project" value="InterPro"/>
</dbReference>
<dbReference type="Pfam" id="PF08516">
    <property type="entry name" value="ADAM_CR"/>
    <property type="match status" value="1"/>
</dbReference>
<protein>
    <submittedName>
        <fullName evidence="15">Disintegrin and metalloproteinase domain-containing protein 20-like</fullName>
    </submittedName>
</protein>
<dbReference type="FunFam" id="4.10.70.10:FF:000003">
    <property type="entry name" value="Disintegrin and metalloproteinase domain-containing protein 17"/>
    <property type="match status" value="1"/>
</dbReference>
<sequence>MGASGAQNLLPGALCLSAIWAVLSPICCSQDPPRWRFTSSEVVIPRKVPHRMDGSKTPDQLSYSMRFRGQRHVIHMKLKKNLLPEHFPVLTNNDQGAMQEDYPFVSRDCYYYSYLEGVPGSAATLDTCSGGLRGMLQVDDFTYEIKPLRSSSKFEHIVSQLVSEYVSEEEERCNITDGEANQILEEVKLAESPRAAPPYLWRVHRKRAHIHYTVSNSLWMMNRNNTRIVENVVIMNNIIHSIFRPIGLNILIRVLCIWQGADPVNLGRGGQSINQFGLWKLHSWYDLIPHSTSVLFTGHKIGGGSYISNNAGICNPNWGVLYVYVSRYHLFLASTIAAHALGHNIGMVHDWAGCVCFRRNYCLMTSAPGLHDSVSNCSKEVLHSKIHGWDPCLSLHYPPYNNFPYVAPRCGDWIINNNEECDCGSLKQCASSKCCGTNCIYNVGAVCDMEPCCRKCKYAHPGTLCRDPNGICDLPEYCSGKNEICPDDFYIQDGTPCSPEAVCMRGNCSDRDLQCQALFGFQVKDAPSSCYEKLNIIGDRFGNCGLSWQRAGVRPTKCEADDVLCGILHCSHPEAVPGGGEHTTFHDIIVQGAKQIHCFGYDVHQGTELPEMGLVVDGATCGPGKFCRRQNCTFHQDMGFDCDVQTCNYRGVCNNLKHCHCIRGFKPPDCGAPGFGGSVDSGPPPDVEEGLRAKINITMDKILVLFIVRFGLFLASVVIGGLTKAKRAIEKKVYHDEYETESD</sequence>